<dbReference type="RefSeq" id="XP_060284488.1">
    <property type="nucleotide sequence ID" value="XM_060432725.1"/>
</dbReference>
<evidence type="ECO:0000313" key="2">
    <source>
        <dbReference type="EMBL" id="KAK1768275.1"/>
    </source>
</evidence>
<feature type="compositionally biased region" description="Polar residues" evidence="1">
    <location>
        <begin position="11"/>
        <end position="35"/>
    </location>
</feature>
<feature type="compositionally biased region" description="Basic and acidic residues" evidence="1">
    <location>
        <begin position="63"/>
        <end position="74"/>
    </location>
</feature>
<evidence type="ECO:0000313" key="3">
    <source>
        <dbReference type="Proteomes" id="UP001244011"/>
    </source>
</evidence>
<feature type="compositionally biased region" description="Polar residues" evidence="1">
    <location>
        <begin position="116"/>
        <end position="130"/>
    </location>
</feature>
<evidence type="ECO:0000256" key="1">
    <source>
        <dbReference type="SAM" id="MobiDB-lite"/>
    </source>
</evidence>
<dbReference type="AlphaFoldDB" id="A0AAJ0C181"/>
<feature type="region of interest" description="Disordered" evidence="1">
    <location>
        <begin position="1"/>
        <end position="137"/>
    </location>
</feature>
<gene>
    <name evidence="2" type="ORF">QBC33DRAFT_619118</name>
</gene>
<feature type="region of interest" description="Disordered" evidence="1">
    <location>
        <begin position="324"/>
        <end position="356"/>
    </location>
</feature>
<protein>
    <submittedName>
        <fullName evidence="2">Uncharacterized protein</fullName>
    </submittedName>
</protein>
<dbReference type="Proteomes" id="UP001244011">
    <property type="component" value="Unassembled WGS sequence"/>
</dbReference>
<organism evidence="2 3">
    <name type="scientific">Phialemonium atrogriseum</name>
    <dbReference type="NCBI Taxonomy" id="1093897"/>
    <lineage>
        <taxon>Eukaryota</taxon>
        <taxon>Fungi</taxon>
        <taxon>Dikarya</taxon>
        <taxon>Ascomycota</taxon>
        <taxon>Pezizomycotina</taxon>
        <taxon>Sordariomycetes</taxon>
        <taxon>Sordariomycetidae</taxon>
        <taxon>Cephalothecales</taxon>
        <taxon>Cephalothecaceae</taxon>
        <taxon>Phialemonium</taxon>
    </lineage>
</organism>
<dbReference type="GeneID" id="85315912"/>
<reference evidence="2" key="1">
    <citation type="submission" date="2023-06" db="EMBL/GenBank/DDBJ databases">
        <title>Genome-scale phylogeny and comparative genomics of the fungal order Sordariales.</title>
        <authorList>
            <consortium name="Lawrence Berkeley National Laboratory"/>
            <person name="Hensen N."/>
            <person name="Bonometti L."/>
            <person name="Westerberg I."/>
            <person name="Brannstrom I.O."/>
            <person name="Guillou S."/>
            <person name="Cros-Aarteil S."/>
            <person name="Calhoun S."/>
            <person name="Haridas S."/>
            <person name="Kuo A."/>
            <person name="Mondo S."/>
            <person name="Pangilinan J."/>
            <person name="Riley R."/>
            <person name="Labutti K."/>
            <person name="Andreopoulos B."/>
            <person name="Lipzen A."/>
            <person name="Chen C."/>
            <person name="Yanf M."/>
            <person name="Daum C."/>
            <person name="Ng V."/>
            <person name="Clum A."/>
            <person name="Steindorff A."/>
            <person name="Ohm R."/>
            <person name="Martin F."/>
            <person name="Silar P."/>
            <person name="Natvig D."/>
            <person name="Lalanne C."/>
            <person name="Gautier V."/>
            <person name="Ament-Velasquez S.L."/>
            <person name="Kruys A."/>
            <person name="Hutchinson M.I."/>
            <person name="Powell A.J."/>
            <person name="Barry K."/>
            <person name="Miller A.N."/>
            <person name="Grigoriev I.V."/>
            <person name="Debuchy R."/>
            <person name="Gladieux P."/>
            <person name="Thoren M.H."/>
            <person name="Johannesson H."/>
        </authorList>
    </citation>
    <scope>NUCLEOTIDE SEQUENCE</scope>
    <source>
        <strain evidence="2">8032-3</strain>
    </source>
</reference>
<keyword evidence="3" id="KW-1185">Reference proteome</keyword>
<feature type="region of interest" description="Disordered" evidence="1">
    <location>
        <begin position="241"/>
        <end position="310"/>
    </location>
</feature>
<dbReference type="EMBL" id="MU839006">
    <property type="protein sequence ID" value="KAK1768275.1"/>
    <property type="molecule type" value="Genomic_DNA"/>
</dbReference>
<feature type="compositionally biased region" description="Basic residues" evidence="1">
    <location>
        <begin position="99"/>
        <end position="108"/>
    </location>
</feature>
<comment type="caution">
    <text evidence="2">The sequence shown here is derived from an EMBL/GenBank/DDBJ whole genome shotgun (WGS) entry which is preliminary data.</text>
</comment>
<proteinExistence type="predicted"/>
<accession>A0AAJ0C181</accession>
<name>A0AAJ0C181_9PEZI</name>
<sequence length="356" mass="39729">MKHESVKRSQKGQAGSSYHIQRFTAQTRAEGSTTYERVLAKDIKNHKQQATKKGFPEASLNENSDKYLDKLKDEHHHKKHSGSTDNDRDTECGSPSGTHGKRKRKKKTTGTGELSAHTQPNKAAENTSLSCGRGKRRRHGKLNCVEAYPERMTGDQDIKFEKWLKECGKNDSKGENTKPKYHSLCRCLFGKSVSPPENPYYDYLEPRYYIDQVLASNQLPSVAVLEARLSSLHVDPKGVDPYSLDDNASAEPTRWGIPQGTDSGYYSWEKPEPQPDQQWPPLPTYATDAVEADDDSRGPMPHIPAGLAWPAQNTGLTLNDLTVSGTSTEPFAYPDEVDDTDFNVDYGSDEHDEGPS</sequence>